<dbReference type="OrthoDB" id="3638488at2759"/>
<proteinExistence type="predicted"/>
<evidence type="ECO:0000256" key="4">
    <source>
        <dbReference type="ARBA" id="ARBA00022679"/>
    </source>
</evidence>
<keyword evidence="15" id="KW-1185">Reference proteome</keyword>
<dbReference type="InterPro" id="IPR011009">
    <property type="entry name" value="Kinase-like_dom_sf"/>
</dbReference>
<comment type="catalytic activity">
    <reaction evidence="8">
        <text>L-threonyl-[protein] + ATP = O-phospho-L-threonyl-[protein] + ADP + H(+)</text>
        <dbReference type="Rhea" id="RHEA:46608"/>
        <dbReference type="Rhea" id="RHEA-COMP:11060"/>
        <dbReference type="Rhea" id="RHEA-COMP:11605"/>
        <dbReference type="ChEBI" id="CHEBI:15378"/>
        <dbReference type="ChEBI" id="CHEBI:30013"/>
        <dbReference type="ChEBI" id="CHEBI:30616"/>
        <dbReference type="ChEBI" id="CHEBI:61977"/>
        <dbReference type="ChEBI" id="CHEBI:456216"/>
        <dbReference type="EC" id="2.7.11.1"/>
    </reaction>
</comment>
<dbReference type="AlphaFoldDB" id="A0A834SUU7"/>
<dbReference type="PANTHER" id="PTHR22988:SF76">
    <property type="entry name" value="CHROMOSOME UNDETERMINED SCAFFOLD_135, WHOLE GENOME SHOTGUN SEQUENCE"/>
    <property type="match status" value="1"/>
</dbReference>
<dbReference type="InterPro" id="IPR000961">
    <property type="entry name" value="AGC-kinase_C"/>
</dbReference>
<evidence type="ECO:0000256" key="6">
    <source>
        <dbReference type="ARBA" id="ARBA00022777"/>
    </source>
</evidence>
<dbReference type="CDD" id="cd21742">
    <property type="entry name" value="MobB_NDR_LATS-like"/>
    <property type="match status" value="1"/>
</dbReference>
<evidence type="ECO:0000256" key="8">
    <source>
        <dbReference type="ARBA" id="ARBA00047899"/>
    </source>
</evidence>
<dbReference type="SMART" id="SM00220">
    <property type="entry name" value="S_TKc"/>
    <property type="match status" value="1"/>
</dbReference>
<keyword evidence="3" id="KW-0597">Phosphoprotein</keyword>
<dbReference type="EC" id="2.7.11.1" evidence="1"/>
<evidence type="ECO:0000259" key="12">
    <source>
        <dbReference type="PROSITE" id="PS50011"/>
    </source>
</evidence>
<dbReference type="InterPro" id="IPR000719">
    <property type="entry name" value="Prot_kinase_dom"/>
</dbReference>
<dbReference type="GO" id="GO:0004674">
    <property type="term" value="F:protein serine/threonine kinase activity"/>
    <property type="evidence" value="ECO:0007669"/>
    <property type="project" value="UniProtKB-KW"/>
</dbReference>
<dbReference type="GO" id="GO:0005524">
    <property type="term" value="F:ATP binding"/>
    <property type="evidence" value="ECO:0007669"/>
    <property type="project" value="UniProtKB-UniRule"/>
</dbReference>
<evidence type="ECO:0000256" key="7">
    <source>
        <dbReference type="ARBA" id="ARBA00022840"/>
    </source>
</evidence>
<dbReference type="CDD" id="cd05599">
    <property type="entry name" value="STKc_NDR_like"/>
    <property type="match status" value="1"/>
</dbReference>
<keyword evidence="2" id="KW-0723">Serine/threonine-protein kinase</keyword>
<evidence type="ECO:0000256" key="9">
    <source>
        <dbReference type="ARBA" id="ARBA00048679"/>
    </source>
</evidence>
<dbReference type="InterPro" id="IPR059233">
    <property type="entry name" value="MobB_NdrA/B/Cbk1"/>
</dbReference>
<evidence type="ECO:0000256" key="5">
    <source>
        <dbReference type="ARBA" id="ARBA00022741"/>
    </source>
</evidence>
<dbReference type="SMART" id="SM00133">
    <property type="entry name" value="S_TK_X"/>
    <property type="match status" value="1"/>
</dbReference>
<dbReference type="Pfam" id="PF00069">
    <property type="entry name" value="Pkinase"/>
    <property type="match status" value="2"/>
</dbReference>
<dbReference type="FunFam" id="1.10.510.10:FF:000042">
    <property type="entry name" value="Non-specific serine/threonine protein kinase"/>
    <property type="match status" value="1"/>
</dbReference>
<feature type="region of interest" description="Disordered" evidence="11">
    <location>
        <begin position="1"/>
        <end position="41"/>
    </location>
</feature>
<feature type="compositionally biased region" description="Low complexity" evidence="11">
    <location>
        <begin position="617"/>
        <end position="627"/>
    </location>
</feature>
<feature type="domain" description="Protein kinase" evidence="12">
    <location>
        <begin position="175"/>
        <end position="512"/>
    </location>
</feature>
<dbReference type="EMBL" id="JAAIUW010000013">
    <property type="protein sequence ID" value="KAF7803894.1"/>
    <property type="molecule type" value="Genomic_DNA"/>
</dbReference>
<comment type="catalytic activity">
    <reaction evidence="9">
        <text>L-seryl-[protein] + ATP = O-phospho-L-seryl-[protein] + ADP + H(+)</text>
        <dbReference type="Rhea" id="RHEA:17989"/>
        <dbReference type="Rhea" id="RHEA-COMP:9863"/>
        <dbReference type="Rhea" id="RHEA-COMP:11604"/>
        <dbReference type="ChEBI" id="CHEBI:15378"/>
        <dbReference type="ChEBI" id="CHEBI:29999"/>
        <dbReference type="ChEBI" id="CHEBI:30616"/>
        <dbReference type="ChEBI" id="CHEBI:83421"/>
        <dbReference type="ChEBI" id="CHEBI:456216"/>
        <dbReference type="EC" id="2.7.11.1"/>
    </reaction>
</comment>
<dbReference type="Gene3D" id="1.10.510.10">
    <property type="entry name" value="Transferase(Phosphotransferase) domain 1"/>
    <property type="match status" value="1"/>
</dbReference>
<dbReference type="SUPFAM" id="SSF56112">
    <property type="entry name" value="Protein kinase-like (PK-like)"/>
    <property type="match status" value="1"/>
</dbReference>
<feature type="binding site" evidence="10">
    <location>
        <position position="204"/>
    </location>
    <ligand>
        <name>ATP</name>
        <dbReference type="ChEBI" id="CHEBI:30616"/>
    </ligand>
</feature>
<dbReference type="FunFam" id="3.30.200.20:FF:000102">
    <property type="entry name" value="Non-specific serine/threonine protein kinase"/>
    <property type="match status" value="1"/>
</dbReference>
<accession>A0A834SUU7</accession>
<evidence type="ECO:0000256" key="11">
    <source>
        <dbReference type="SAM" id="MobiDB-lite"/>
    </source>
</evidence>
<sequence>MDSTKNWFKKFQIKSRKRPDDKKDIGNGKNADKPIGPLSTETKQKVAAAKQYIENHYQSRMKSLQDRKERNWIRHSLLINYHMKVDNKSGERKKIQFGRGQDIPKSSYCLQDFVLAILWSDFEGVAPHYRRWILERKLADADVPEDEQMDILKNFEKNETEYMRIQRHKIGVDDFELLTIIGRGAFGEVRLCREKGSGNVYAMKKLKKSEMLRRGQVEHVRAERDLLAKVNSAYIVKLYCSFQDDEFLYLIMEFLSGGDMMTLLIRKEILTENEARFYVAEAILAIESIHRHNYIHRDIKPDNLLLDRDGHLKLSDFGLCKPLHSSNFPNLGENHPGPGRSYKSYMDQNSDCDPSHVASRRTQQDQLLHWQKNRPVKVKLATGLVAMLVEVLESGFKLFINVLGSVIQAYSTVGTPDYIAPEVLQKKGYGMECDWWSLGAIMYEMLVGYPPFYSEDPMSTCRKIINWRNYLKFPDGAKLSTEAKDLICRLLCNVEQRLGTKGAHEIKAHPWFRSLQWDRLYQMEAAFIPDVNDDLDTQNFEKFSEMLSSTDTNFVGYTYKNLEIVNQHDTSGIAELRKKTSKPKRPSIKSLFDTPDLSDPPVLGSFLNILPTHSEVSESSEPSSPSSTKVHRQRKAL</sequence>
<name>A0A834SUU7_9FABA</name>
<dbReference type="PROSITE" id="PS50011">
    <property type="entry name" value="PROTEIN_KINASE_DOM"/>
    <property type="match status" value="1"/>
</dbReference>
<dbReference type="Proteomes" id="UP000634136">
    <property type="component" value="Unassembled WGS sequence"/>
</dbReference>
<evidence type="ECO:0000259" key="13">
    <source>
        <dbReference type="PROSITE" id="PS51285"/>
    </source>
</evidence>
<keyword evidence="7 10" id="KW-0067">ATP-binding</keyword>
<evidence type="ECO:0000313" key="15">
    <source>
        <dbReference type="Proteomes" id="UP000634136"/>
    </source>
</evidence>
<dbReference type="PROSITE" id="PS51285">
    <property type="entry name" value="AGC_KINASE_CTER"/>
    <property type="match status" value="1"/>
</dbReference>
<feature type="domain" description="AGC-kinase C-terminal" evidence="13">
    <location>
        <begin position="513"/>
        <end position="569"/>
    </location>
</feature>
<dbReference type="InterPro" id="IPR008271">
    <property type="entry name" value="Ser/Thr_kinase_AS"/>
</dbReference>
<evidence type="ECO:0000256" key="3">
    <source>
        <dbReference type="ARBA" id="ARBA00022553"/>
    </source>
</evidence>
<dbReference type="PROSITE" id="PS00107">
    <property type="entry name" value="PROTEIN_KINASE_ATP"/>
    <property type="match status" value="1"/>
</dbReference>
<evidence type="ECO:0000256" key="1">
    <source>
        <dbReference type="ARBA" id="ARBA00012513"/>
    </source>
</evidence>
<keyword evidence="6 14" id="KW-0418">Kinase</keyword>
<keyword evidence="4" id="KW-0808">Transferase</keyword>
<protein>
    <recommendedName>
        <fullName evidence="1">non-specific serine/threonine protein kinase</fullName>
        <ecNumber evidence="1">2.7.11.1</ecNumber>
    </recommendedName>
</protein>
<feature type="compositionally biased region" description="Basic and acidic residues" evidence="11">
    <location>
        <begin position="18"/>
        <end position="32"/>
    </location>
</feature>
<evidence type="ECO:0000313" key="14">
    <source>
        <dbReference type="EMBL" id="KAF7803894.1"/>
    </source>
</evidence>
<dbReference type="Gene3D" id="3.30.200.20">
    <property type="entry name" value="Phosphorylase Kinase, domain 1"/>
    <property type="match status" value="1"/>
</dbReference>
<feature type="region of interest" description="Disordered" evidence="11">
    <location>
        <begin position="576"/>
        <end position="637"/>
    </location>
</feature>
<dbReference type="PROSITE" id="PS00108">
    <property type="entry name" value="PROTEIN_KINASE_ST"/>
    <property type="match status" value="1"/>
</dbReference>
<gene>
    <name evidence="14" type="ORF">G2W53_043005</name>
</gene>
<dbReference type="FunFam" id="1.10.510.10:FF:000106">
    <property type="entry name" value="Non-specific serine/threonine protein kinase"/>
    <property type="match status" value="1"/>
</dbReference>
<dbReference type="InterPro" id="IPR017441">
    <property type="entry name" value="Protein_kinase_ATP_BS"/>
</dbReference>
<keyword evidence="5 10" id="KW-0547">Nucleotide-binding</keyword>
<dbReference type="InterPro" id="IPR050839">
    <property type="entry name" value="Rho-assoc_Ser/Thr_Kinase"/>
</dbReference>
<dbReference type="PANTHER" id="PTHR22988">
    <property type="entry name" value="MYOTONIC DYSTROPHY S/T KINASE-RELATED"/>
    <property type="match status" value="1"/>
</dbReference>
<feature type="compositionally biased region" description="Basic residues" evidence="11">
    <location>
        <begin position="7"/>
        <end position="17"/>
    </location>
</feature>
<reference evidence="14" key="1">
    <citation type="submission" date="2020-09" db="EMBL/GenBank/DDBJ databases">
        <title>Genome-Enabled Discovery of Anthraquinone Biosynthesis in Senna tora.</title>
        <authorList>
            <person name="Kang S.-H."/>
            <person name="Pandey R.P."/>
            <person name="Lee C.-M."/>
            <person name="Sim J.-S."/>
            <person name="Jeong J.-T."/>
            <person name="Choi B.-S."/>
            <person name="Jung M."/>
            <person name="Ginzburg D."/>
            <person name="Zhao K."/>
            <person name="Won S.Y."/>
            <person name="Oh T.-J."/>
            <person name="Yu Y."/>
            <person name="Kim N.-H."/>
            <person name="Lee O.R."/>
            <person name="Lee T.-H."/>
            <person name="Bashyal P."/>
            <person name="Kim T.-S."/>
            <person name="Lee W.-H."/>
            <person name="Kawkins C."/>
            <person name="Kim C.-K."/>
            <person name="Kim J.S."/>
            <person name="Ahn B.O."/>
            <person name="Rhee S.Y."/>
            <person name="Sohng J.K."/>
        </authorList>
    </citation>
    <scope>NUCLEOTIDE SEQUENCE</scope>
    <source>
        <tissue evidence="14">Leaf</tissue>
    </source>
</reference>
<evidence type="ECO:0000256" key="10">
    <source>
        <dbReference type="PROSITE-ProRule" id="PRU10141"/>
    </source>
</evidence>
<comment type="caution">
    <text evidence="14">The sequence shown here is derived from an EMBL/GenBank/DDBJ whole genome shotgun (WGS) entry which is preliminary data.</text>
</comment>
<organism evidence="14 15">
    <name type="scientific">Senna tora</name>
    <dbReference type="NCBI Taxonomy" id="362788"/>
    <lineage>
        <taxon>Eukaryota</taxon>
        <taxon>Viridiplantae</taxon>
        <taxon>Streptophyta</taxon>
        <taxon>Embryophyta</taxon>
        <taxon>Tracheophyta</taxon>
        <taxon>Spermatophyta</taxon>
        <taxon>Magnoliopsida</taxon>
        <taxon>eudicotyledons</taxon>
        <taxon>Gunneridae</taxon>
        <taxon>Pentapetalae</taxon>
        <taxon>rosids</taxon>
        <taxon>fabids</taxon>
        <taxon>Fabales</taxon>
        <taxon>Fabaceae</taxon>
        <taxon>Caesalpinioideae</taxon>
        <taxon>Cassia clade</taxon>
        <taxon>Senna</taxon>
    </lineage>
</organism>
<evidence type="ECO:0000256" key="2">
    <source>
        <dbReference type="ARBA" id="ARBA00022527"/>
    </source>
</evidence>